<keyword evidence="5" id="KW-0547">Nucleotide-binding</keyword>
<dbReference type="STRING" id="74557.A0A1V9ZBI3"/>
<dbReference type="PROSITE" id="PS00324">
    <property type="entry name" value="ASPARTOKINASE"/>
    <property type="match status" value="1"/>
</dbReference>
<dbReference type="OrthoDB" id="67851at2759"/>
<dbReference type="InterPro" id="IPR011147">
    <property type="entry name" value="Bifunc_Aspkin/hSer_DH"/>
</dbReference>
<dbReference type="NCBIfam" id="TIGR00657">
    <property type="entry name" value="asp_kinases"/>
    <property type="match status" value="1"/>
</dbReference>
<evidence type="ECO:0000256" key="11">
    <source>
        <dbReference type="ARBA" id="ARBA00023053"/>
    </source>
</evidence>
<feature type="domain" description="Aspartate/glutamate/uridylate kinase" evidence="15">
    <location>
        <begin position="38"/>
        <end position="325"/>
    </location>
</feature>
<evidence type="ECO:0000256" key="3">
    <source>
        <dbReference type="ARBA" id="ARBA00022679"/>
    </source>
</evidence>
<evidence type="ECO:0000259" key="17">
    <source>
        <dbReference type="Pfam" id="PF22468"/>
    </source>
</evidence>
<dbReference type="Gene3D" id="3.30.360.10">
    <property type="entry name" value="Dihydrodipicolinate Reductase, domain 2"/>
    <property type="match status" value="1"/>
</dbReference>
<feature type="domain" description="Homoserine dehydrogenase catalytic" evidence="16">
    <location>
        <begin position="678"/>
        <end position="886"/>
    </location>
</feature>
<dbReference type="UniPathway" id="UPA00051">
    <property type="reaction ID" value="UER00465"/>
</dbReference>
<gene>
    <name evidence="18" type="ORF">THRCLA_07942</name>
</gene>
<name>A0A1V9ZBI3_9STRA</name>
<protein>
    <submittedName>
        <fullName evidence="18">Bifunctional aspartokinase/homoserine dehydrogenase</fullName>
    </submittedName>
</protein>
<dbReference type="GO" id="GO:0005524">
    <property type="term" value="F:ATP binding"/>
    <property type="evidence" value="ECO:0007669"/>
    <property type="project" value="UniProtKB-KW"/>
</dbReference>
<dbReference type="Gene3D" id="1.20.120.1320">
    <property type="entry name" value="Aspartokinase, catalytic domain"/>
    <property type="match status" value="1"/>
</dbReference>
<sequence length="896" mass="96513">MFGFTSPSASTGLQWPKDDIPSLDLASQSLNHEQGLRNVYKFGGTSVGSPERLYQLVSIVKAERSRVIAVVVSAMAKNTDLLLDAAALAAAGDIEKALELIDQVEEITIENANLTQVRILGDKHPSFSDMRQEIRAFHVPLRQLLLGMSLLREKTQAALDTILSFGERISATIVARLLTANGVPAVFVDARTWVTTDATFGSAAVDFDASKEKLLKLAATWGDKLPVITGFIGQSTCGRTTTLGRNGSDYTATIIGASLKADYVVINTDISGVMTADPRIVHTASPVRHLSHHEALELAIYGTRMFHTRTMLPLIKSGVTMLIRNTMDPNGGGTYISGVAGTDNSVTCTTSLENLSLIEVRTRILQEGDRSELGYTNIGARVVQCLENNRVSIWLSIRAAHGQSISIVVPSSQEALSLKAISEELKSELEKNEVDALNCTSPVTMLSIVGEKLHKASTNGAKMFTALANAGIDVLAVGQGTSSRSLSCIVQGAKTKLAVRRVHDAFNASTMIVSLVLLGCNKITLAIINKILEQADTYRQRHNIEFQIVGFSSKRSGFQFNTAGLVVEDIIDEIAQIKSSPPLTNSSPDHAAGRPSIDNLHSFRDLSCPIVIDCSGWSDNGDLYAQCLENEIHVVVSNVASANALSTATAVGIASRNRLETSNPCFFLYNAAIGAGLPILDTLANLLQTGDQLDRVDTALSGSMGFISDQVMRGHSLSSAVQQAWENGYLEANPIMDVSGADMQQKVKLFSRALGVQIELSDIDVTPFVPYSVLNQVAWDGVADVPQLINVLKQYDATFDANFVQPALTQGKRIRYVATIEPQGLTSIRAKIEPLLVDETHPTFATQKNEISVGFTTTEYNYRPLTITGSGTGGRETATGVVRDILTIVKNLQGHI</sequence>
<evidence type="ECO:0000313" key="19">
    <source>
        <dbReference type="Proteomes" id="UP000243217"/>
    </source>
</evidence>
<dbReference type="SUPFAM" id="SSF53633">
    <property type="entry name" value="Carbamate kinase-like"/>
    <property type="match status" value="1"/>
</dbReference>
<keyword evidence="7" id="KW-0067">ATP-binding</keyword>
<dbReference type="CDD" id="cd04892">
    <property type="entry name" value="ACT_AK-like_2"/>
    <property type="match status" value="1"/>
</dbReference>
<comment type="function">
    <text evidence="13">Bifunctional aspartate kinase and homoserine dehydrogenase that catalyzes the first and the third steps toward the synthesis of lysine, methionine and threonine from aspartate.</text>
</comment>
<comment type="similarity">
    <text evidence="2">In the N-terminal section; belongs to the aspartokinase family.</text>
</comment>
<dbReference type="Proteomes" id="UP000243217">
    <property type="component" value="Unassembled WGS sequence"/>
</dbReference>
<dbReference type="InterPro" id="IPR045865">
    <property type="entry name" value="ACT-like_dom_sf"/>
</dbReference>
<evidence type="ECO:0000259" key="16">
    <source>
        <dbReference type="Pfam" id="PF00742"/>
    </source>
</evidence>
<keyword evidence="10" id="KW-0520">NAD</keyword>
<keyword evidence="8" id="KW-0521">NADP</keyword>
<accession>A0A1V9ZBI3</accession>
<evidence type="ECO:0000256" key="7">
    <source>
        <dbReference type="ARBA" id="ARBA00022840"/>
    </source>
</evidence>
<keyword evidence="19" id="KW-1185">Reference proteome</keyword>
<feature type="domain" description="Aspartokinase ACT" evidence="17">
    <location>
        <begin position="446"/>
        <end position="506"/>
    </location>
</feature>
<dbReference type="Gene3D" id="3.30.2130.10">
    <property type="entry name" value="VC0802-like"/>
    <property type="match status" value="1"/>
</dbReference>
<dbReference type="PANTHER" id="PTHR43070">
    <property type="match status" value="1"/>
</dbReference>
<dbReference type="InterPro" id="IPR001341">
    <property type="entry name" value="Asp_kinase"/>
</dbReference>
<keyword evidence="6 18" id="KW-0418">Kinase</keyword>
<dbReference type="SUPFAM" id="SSF55347">
    <property type="entry name" value="Glyceraldehyde-3-phosphate dehydrogenase-like, C-terminal domain"/>
    <property type="match status" value="1"/>
</dbReference>
<dbReference type="Pfam" id="PF22468">
    <property type="entry name" value="ACT_9"/>
    <property type="match status" value="1"/>
</dbReference>
<evidence type="ECO:0000256" key="12">
    <source>
        <dbReference type="ARBA" id="ARBA00029440"/>
    </source>
</evidence>
<dbReference type="InterPro" id="IPR042199">
    <property type="entry name" value="AsparK_Bifunc_asparK/hSer_DH"/>
</dbReference>
<dbReference type="UniPathway" id="UPA00050">
    <property type="reaction ID" value="UER00063"/>
</dbReference>
<comment type="similarity">
    <text evidence="1">In the C-terminal section; belongs to the homoserine dehydrogenase family.</text>
</comment>
<dbReference type="InterPro" id="IPR036393">
    <property type="entry name" value="AceGlu_kinase-like_sf"/>
</dbReference>
<keyword evidence="11" id="KW-0915">Sodium</keyword>
<dbReference type="SUPFAM" id="SSF51735">
    <property type="entry name" value="NAD(P)-binding Rossmann-fold domains"/>
    <property type="match status" value="1"/>
</dbReference>
<comment type="pathway">
    <text evidence="12">Amino-acid biosynthesis.</text>
</comment>
<dbReference type="SUPFAM" id="SSF55021">
    <property type="entry name" value="ACT-like"/>
    <property type="match status" value="1"/>
</dbReference>
<evidence type="ECO:0000256" key="10">
    <source>
        <dbReference type="ARBA" id="ARBA00023027"/>
    </source>
</evidence>
<proteinExistence type="inferred from homology"/>
<dbReference type="GO" id="GO:0009088">
    <property type="term" value="P:threonine biosynthetic process"/>
    <property type="evidence" value="ECO:0007669"/>
    <property type="project" value="UniProtKB-UniPathway"/>
</dbReference>
<evidence type="ECO:0000256" key="2">
    <source>
        <dbReference type="ARBA" id="ARBA00010046"/>
    </source>
</evidence>
<dbReference type="Pfam" id="PF00696">
    <property type="entry name" value="AA_kinase"/>
    <property type="match status" value="1"/>
</dbReference>
<evidence type="ECO:0000256" key="5">
    <source>
        <dbReference type="ARBA" id="ARBA00022741"/>
    </source>
</evidence>
<evidence type="ECO:0000256" key="9">
    <source>
        <dbReference type="ARBA" id="ARBA00023002"/>
    </source>
</evidence>
<evidence type="ECO:0000256" key="13">
    <source>
        <dbReference type="ARBA" id="ARBA00044938"/>
    </source>
</evidence>
<dbReference type="Pfam" id="PF00742">
    <property type="entry name" value="Homoserine_dh"/>
    <property type="match status" value="1"/>
</dbReference>
<comment type="caution">
    <text evidence="18">The sequence shown here is derived from an EMBL/GenBank/DDBJ whole genome shotgun (WGS) entry which is preliminary data.</text>
</comment>
<evidence type="ECO:0000313" key="18">
    <source>
        <dbReference type="EMBL" id="OQR95355.1"/>
    </source>
</evidence>
<dbReference type="GO" id="GO:0046872">
    <property type="term" value="F:metal ion binding"/>
    <property type="evidence" value="ECO:0007669"/>
    <property type="project" value="UniProtKB-KW"/>
</dbReference>
<dbReference type="GO" id="GO:0004412">
    <property type="term" value="F:homoserine dehydrogenase activity"/>
    <property type="evidence" value="ECO:0007669"/>
    <property type="project" value="InterPro"/>
</dbReference>
<organism evidence="18 19">
    <name type="scientific">Thraustotheca clavata</name>
    <dbReference type="NCBI Taxonomy" id="74557"/>
    <lineage>
        <taxon>Eukaryota</taxon>
        <taxon>Sar</taxon>
        <taxon>Stramenopiles</taxon>
        <taxon>Oomycota</taxon>
        <taxon>Saprolegniomycetes</taxon>
        <taxon>Saprolegniales</taxon>
        <taxon>Achlyaceae</taxon>
        <taxon>Thraustotheca</taxon>
    </lineage>
</organism>
<dbReference type="EMBL" id="JNBS01002126">
    <property type="protein sequence ID" value="OQR95355.1"/>
    <property type="molecule type" value="Genomic_DNA"/>
</dbReference>
<dbReference type="AlphaFoldDB" id="A0A1V9ZBI3"/>
<evidence type="ECO:0000256" key="6">
    <source>
        <dbReference type="ARBA" id="ARBA00022777"/>
    </source>
</evidence>
<reference evidence="18 19" key="1">
    <citation type="journal article" date="2014" name="Genome Biol. Evol.">
        <title>The secreted proteins of Achlya hypogyna and Thraustotheca clavata identify the ancestral oomycete secretome and reveal gene acquisitions by horizontal gene transfer.</title>
        <authorList>
            <person name="Misner I."/>
            <person name="Blouin N."/>
            <person name="Leonard G."/>
            <person name="Richards T.A."/>
            <person name="Lane C.E."/>
        </authorList>
    </citation>
    <scope>NUCLEOTIDE SEQUENCE [LARGE SCALE GENOMIC DNA]</scope>
    <source>
        <strain evidence="18 19">ATCC 34112</strain>
    </source>
</reference>
<dbReference type="InterPro" id="IPR001342">
    <property type="entry name" value="HDH_cat"/>
</dbReference>
<keyword evidence="4" id="KW-0479">Metal-binding</keyword>
<dbReference type="InterPro" id="IPR036291">
    <property type="entry name" value="NAD(P)-bd_dom_sf"/>
</dbReference>
<dbReference type="InterPro" id="IPR001048">
    <property type="entry name" value="Asp/Glu/Uridylate_kinase"/>
</dbReference>
<keyword evidence="9" id="KW-0560">Oxidoreductase</keyword>
<evidence type="ECO:0000256" key="8">
    <source>
        <dbReference type="ARBA" id="ARBA00022857"/>
    </source>
</evidence>
<comment type="catalytic activity">
    <reaction evidence="14">
        <text>L-aspartate + ATP = 4-phospho-L-aspartate + ADP</text>
        <dbReference type="Rhea" id="RHEA:23776"/>
        <dbReference type="ChEBI" id="CHEBI:29991"/>
        <dbReference type="ChEBI" id="CHEBI:30616"/>
        <dbReference type="ChEBI" id="CHEBI:57535"/>
        <dbReference type="ChEBI" id="CHEBI:456216"/>
        <dbReference type="EC" id="2.7.2.4"/>
    </reaction>
    <physiologicalReaction direction="left-to-right" evidence="14">
        <dbReference type="Rhea" id="RHEA:23777"/>
    </physiologicalReaction>
</comment>
<dbReference type="Gene3D" id="3.40.50.720">
    <property type="entry name" value="NAD(P)-binding Rossmann-like Domain"/>
    <property type="match status" value="1"/>
</dbReference>
<keyword evidence="3" id="KW-0808">Transferase</keyword>
<dbReference type="Gene3D" id="3.40.1160.10">
    <property type="entry name" value="Acetylglutamate kinase-like"/>
    <property type="match status" value="1"/>
</dbReference>
<evidence type="ECO:0000256" key="14">
    <source>
        <dbReference type="ARBA" id="ARBA00048561"/>
    </source>
</evidence>
<evidence type="ECO:0000259" key="15">
    <source>
        <dbReference type="Pfam" id="PF00696"/>
    </source>
</evidence>
<evidence type="ECO:0000256" key="1">
    <source>
        <dbReference type="ARBA" id="ARBA00007952"/>
    </source>
</evidence>
<dbReference type="GO" id="GO:0004072">
    <property type="term" value="F:aspartate kinase activity"/>
    <property type="evidence" value="ECO:0007669"/>
    <property type="project" value="UniProtKB-EC"/>
</dbReference>
<dbReference type="PANTHER" id="PTHR43070:SF3">
    <property type="entry name" value="HOMOSERINE DEHYDROGENASE"/>
    <property type="match status" value="1"/>
</dbReference>
<dbReference type="InterPro" id="IPR054352">
    <property type="entry name" value="ACT_Aspartokinase"/>
</dbReference>
<evidence type="ECO:0000256" key="4">
    <source>
        <dbReference type="ARBA" id="ARBA00022723"/>
    </source>
</evidence>
<dbReference type="InterPro" id="IPR018042">
    <property type="entry name" value="Aspartate_kinase_CS"/>
</dbReference>